<dbReference type="SUPFAM" id="SSF51126">
    <property type="entry name" value="Pectin lyase-like"/>
    <property type="match status" value="1"/>
</dbReference>
<dbReference type="InterPro" id="IPR011050">
    <property type="entry name" value="Pectin_lyase_fold/virulence"/>
</dbReference>
<dbReference type="Gene3D" id="2.160.20.10">
    <property type="entry name" value="Single-stranded right-handed beta-helix, Pectin lyase-like"/>
    <property type="match status" value="1"/>
</dbReference>
<evidence type="ECO:0000313" key="3">
    <source>
        <dbReference type="Proteomes" id="UP000612746"/>
    </source>
</evidence>
<organism evidence="2 3">
    <name type="scientific">Umbelopsis vinacea</name>
    <dbReference type="NCBI Taxonomy" id="44442"/>
    <lineage>
        <taxon>Eukaryota</taxon>
        <taxon>Fungi</taxon>
        <taxon>Fungi incertae sedis</taxon>
        <taxon>Mucoromycota</taxon>
        <taxon>Mucoromycotina</taxon>
        <taxon>Umbelopsidomycetes</taxon>
        <taxon>Umbelopsidales</taxon>
        <taxon>Umbelopsidaceae</taxon>
        <taxon>Umbelopsis</taxon>
    </lineage>
</organism>
<evidence type="ECO:0000256" key="1">
    <source>
        <dbReference type="SAM" id="MobiDB-lite"/>
    </source>
</evidence>
<comment type="caution">
    <text evidence="2">The sequence shown here is derived from an EMBL/GenBank/DDBJ whole genome shotgun (WGS) entry which is preliminary data.</text>
</comment>
<dbReference type="OrthoDB" id="509690at2759"/>
<evidence type="ECO:0000313" key="2">
    <source>
        <dbReference type="EMBL" id="KAG2175072.1"/>
    </source>
</evidence>
<dbReference type="AlphaFoldDB" id="A0A8H7UB51"/>
<reference evidence="2" key="1">
    <citation type="submission" date="2020-12" db="EMBL/GenBank/DDBJ databases">
        <title>Metabolic potential, ecology and presence of endohyphal bacteria is reflected in genomic diversity of Mucoromycotina.</title>
        <authorList>
            <person name="Muszewska A."/>
            <person name="Okrasinska A."/>
            <person name="Steczkiewicz K."/>
            <person name="Drgas O."/>
            <person name="Orlowska M."/>
            <person name="Perlinska-Lenart U."/>
            <person name="Aleksandrzak-Piekarczyk T."/>
            <person name="Szatraj K."/>
            <person name="Zielenkiewicz U."/>
            <person name="Pilsyk S."/>
            <person name="Malc E."/>
            <person name="Mieczkowski P."/>
            <person name="Kruszewska J.S."/>
            <person name="Biernat P."/>
            <person name="Pawlowska J."/>
        </authorList>
    </citation>
    <scope>NUCLEOTIDE SEQUENCE</scope>
    <source>
        <strain evidence="2">WA0000051536</strain>
    </source>
</reference>
<gene>
    <name evidence="2" type="ORF">INT44_007550</name>
</gene>
<keyword evidence="3" id="KW-1185">Reference proteome</keyword>
<feature type="region of interest" description="Disordered" evidence="1">
    <location>
        <begin position="533"/>
        <end position="556"/>
    </location>
</feature>
<dbReference type="EMBL" id="JAEPRA010000015">
    <property type="protein sequence ID" value="KAG2175072.1"/>
    <property type="molecule type" value="Genomic_DNA"/>
</dbReference>
<sequence length="577" mass="64003">CQSLKSAMKSFEAVIKNTINSLEHLGVTDRNHGASPYNPPNQTTAAYNPGQWTYQSPALYPQVGYPSVVYPNEQTGKLVYPPYNKEGDHLFDFSYAGYNEGWTPLPSPSSQATVTLSPGDGRSDDADRIQDAINHISKMPLNELGFRGSLLLNAGVFYVSHPIEITQSGIVMRGDAAGGTTIQATSAIDPTKTEYLIRISGDGNEMARKRISIVDEYVPVGSMRVKVADPKRFKTGDLIVVTANFNLEWIRKVGMDVIHPKGDTTKNNGWKPGRFDSFRRVMHVDANSGELYLNAPLTAAIAKWSGGGHVEAYKSKRVTLVGIEDLQFTYPTNRNRGPDEMMREEKKKVKDYRFATEMFANYVFKMDNAENCWIRNVRSVWFRNFAQLGTNTLTITLEGCNHTYPAAAPSKTPSLVGQFAFEISGQLILIDRCHAEMSFHAYSYKARINGPNVVHQSTSVGRAGDVGPHMKWSSGQLYDNCNFEGQLIIQDRFDAGSGHGWSGANSVVWNTVAHAGMIIQQPPTAQNFVIGSSEKKGKPRMPQHPWAWTESEGKKVNPPSLYLAQLHERRGASSQRQ</sequence>
<proteinExistence type="predicted"/>
<accession>A0A8H7UB51</accession>
<name>A0A8H7UB51_9FUNG</name>
<dbReference type="Proteomes" id="UP000612746">
    <property type="component" value="Unassembled WGS sequence"/>
</dbReference>
<protein>
    <submittedName>
        <fullName evidence="2">Uncharacterized protein</fullName>
    </submittedName>
</protein>
<dbReference type="InterPro" id="IPR012334">
    <property type="entry name" value="Pectin_lyas_fold"/>
</dbReference>
<feature type="non-terminal residue" evidence="2">
    <location>
        <position position="1"/>
    </location>
</feature>